<dbReference type="Proteomes" id="UP000254029">
    <property type="component" value="Unassembled WGS sequence"/>
</dbReference>
<keyword evidence="1" id="KW-0732">Signal</keyword>
<dbReference type="GO" id="GO:0019867">
    <property type="term" value="C:outer membrane"/>
    <property type="evidence" value="ECO:0007669"/>
    <property type="project" value="InterPro"/>
</dbReference>
<protein>
    <submittedName>
        <fullName evidence="3">Lipoprotein</fullName>
    </submittedName>
</protein>
<dbReference type="AlphaFoldDB" id="A0AAX2M608"/>
<feature type="domain" description="Glycine zipper 2TM" evidence="2">
    <location>
        <begin position="33"/>
        <end position="71"/>
    </location>
</feature>
<evidence type="ECO:0000313" key="3">
    <source>
        <dbReference type="EMBL" id="SUX31660.1"/>
    </source>
</evidence>
<feature type="chain" id="PRO_5043489072" evidence="1">
    <location>
        <begin position="26"/>
        <end position="73"/>
    </location>
</feature>
<keyword evidence="3" id="KW-0449">Lipoprotein</keyword>
<evidence type="ECO:0000256" key="1">
    <source>
        <dbReference type="SAM" id="SignalP"/>
    </source>
</evidence>
<proteinExistence type="predicted"/>
<dbReference type="Pfam" id="PF05433">
    <property type="entry name" value="Rick_17kDa_Anti"/>
    <property type="match status" value="1"/>
</dbReference>
<feature type="signal peptide" evidence="1">
    <location>
        <begin position="1"/>
        <end position="25"/>
    </location>
</feature>
<dbReference type="EMBL" id="UIGR01000001">
    <property type="protein sequence ID" value="SUX31660.1"/>
    <property type="molecule type" value="Genomic_DNA"/>
</dbReference>
<gene>
    <name evidence="3" type="ORF">NCTC8684_00709</name>
</gene>
<dbReference type="RefSeq" id="WP_076227020.1">
    <property type="nucleotide sequence ID" value="NZ_JBHMEH010000028.1"/>
</dbReference>
<reference evidence="3 4" key="1">
    <citation type="submission" date="2018-06" db="EMBL/GenBank/DDBJ databases">
        <authorList>
            <consortium name="Pathogen Informatics"/>
            <person name="Doyle S."/>
        </authorList>
    </citation>
    <scope>NUCLEOTIDE SEQUENCE [LARGE SCALE GENOMIC DNA]</scope>
    <source>
        <strain evidence="3 4">NCTC8684</strain>
    </source>
</reference>
<evidence type="ECO:0000313" key="4">
    <source>
        <dbReference type="Proteomes" id="UP000254029"/>
    </source>
</evidence>
<accession>A0AAX2M608</accession>
<comment type="caution">
    <text evidence="3">The sequence shown here is derived from an EMBL/GenBank/DDBJ whole genome shotgun (WGS) entry which is preliminary data.</text>
</comment>
<dbReference type="InterPro" id="IPR008816">
    <property type="entry name" value="Gly_zipper_2TM_dom"/>
</dbReference>
<sequence length="73" mass="6918">MNTTKTSLKLAAAGLIAIAMLSGCANMSHRQQNTAIGAAAGAVLGSVLTGGDAIGTVGGAAVGGVIGHQTGKR</sequence>
<evidence type="ECO:0000259" key="2">
    <source>
        <dbReference type="Pfam" id="PF05433"/>
    </source>
</evidence>
<organism evidence="3 4">
    <name type="scientific">Chromobacterium violaceum</name>
    <dbReference type="NCBI Taxonomy" id="536"/>
    <lineage>
        <taxon>Bacteria</taxon>
        <taxon>Pseudomonadati</taxon>
        <taxon>Pseudomonadota</taxon>
        <taxon>Betaproteobacteria</taxon>
        <taxon>Neisseriales</taxon>
        <taxon>Chromobacteriaceae</taxon>
        <taxon>Chromobacterium</taxon>
    </lineage>
</organism>
<dbReference type="PROSITE" id="PS51257">
    <property type="entry name" value="PROKAR_LIPOPROTEIN"/>
    <property type="match status" value="1"/>
</dbReference>
<name>A0AAX2M608_CHRVL</name>